<gene>
    <name evidence="11" type="ORF">BSL78_16150</name>
</gene>
<evidence type="ECO:0000256" key="5">
    <source>
        <dbReference type="ARBA" id="ARBA00022989"/>
    </source>
</evidence>
<evidence type="ECO:0000256" key="1">
    <source>
        <dbReference type="ARBA" id="ARBA00004167"/>
    </source>
</evidence>
<dbReference type="PANTHER" id="PTHR48071">
    <property type="entry name" value="SRCR DOMAIN-CONTAINING PROTEIN"/>
    <property type="match status" value="1"/>
</dbReference>
<keyword evidence="7" id="KW-1015">Disulfide bond</keyword>
<evidence type="ECO:0000259" key="10">
    <source>
        <dbReference type="PROSITE" id="PS50287"/>
    </source>
</evidence>
<evidence type="ECO:0000256" key="6">
    <source>
        <dbReference type="ARBA" id="ARBA00023136"/>
    </source>
</evidence>
<comment type="subcellular location">
    <subcellularLocation>
        <location evidence="1">Membrane</location>
        <topology evidence="1">Single-pass membrane protein</topology>
    </subcellularLocation>
</comment>
<comment type="caution">
    <text evidence="9">Lacks conserved residue(s) required for the propagation of feature annotation.</text>
</comment>
<reference evidence="11 12" key="1">
    <citation type="journal article" date="2017" name="PLoS Biol.">
        <title>The sea cucumber genome provides insights into morphological evolution and visceral regeneration.</title>
        <authorList>
            <person name="Zhang X."/>
            <person name="Sun L."/>
            <person name="Yuan J."/>
            <person name="Sun Y."/>
            <person name="Gao Y."/>
            <person name="Zhang L."/>
            <person name="Li S."/>
            <person name="Dai H."/>
            <person name="Hamel J.F."/>
            <person name="Liu C."/>
            <person name="Yu Y."/>
            <person name="Liu S."/>
            <person name="Lin W."/>
            <person name="Guo K."/>
            <person name="Jin S."/>
            <person name="Xu P."/>
            <person name="Storey K.B."/>
            <person name="Huan P."/>
            <person name="Zhang T."/>
            <person name="Zhou Y."/>
            <person name="Zhang J."/>
            <person name="Lin C."/>
            <person name="Li X."/>
            <person name="Xing L."/>
            <person name="Huo D."/>
            <person name="Sun M."/>
            <person name="Wang L."/>
            <person name="Mercier A."/>
            <person name="Li F."/>
            <person name="Yang H."/>
            <person name="Xiang J."/>
        </authorList>
    </citation>
    <scope>NUCLEOTIDE SEQUENCE [LARGE SCALE GENOMIC DNA]</scope>
    <source>
        <strain evidence="11">Shaxun</strain>
        <tissue evidence="11">Muscle</tissue>
    </source>
</reference>
<dbReference type="EMBL" id="MRZV01000608">
    <property type="protein sequence ID" value="PIK47012.1"/>
    <property type="molecule type" value="Genomic_DNA"/>
</dbReference>
<feature type="domain" description="SRCR" evidence="10">
    <location>
        <begin position="86"/>
        <end position="188"/>
    </location>
</feature>
<organism evidence="11 12">
    <name type="scientific">Stichopus japonicus</name>
    <name type="common">Sea cucumber</name>
    <dbReference type="NCBI Taxonomy" id="307972"/>
    <lineage>
        <taxon>Eukaryota</taxon>
        <taxon>Metazoa</taxon>
        <taxon>Echinodermata</taxon>
        <taxon>Eleutherozoa</taxon>
        <taxon>Echinozoa</taxon>
        <taxon>Holothuroidea</taxon>
        <taxon>Aspidochirotacea</taxon>
        <taxon>Aspidochirotida</taxon>
        <taxon>Stichopodidae</taxon>
        <taxon>Apostichopus</taxon>
    </lineage>
</organism>
<dbReference type="PRINTS" id="PR00258">
    <property type="entry name" value="SPERACTRCPTR"/>
</dbReference>
<protein>
    <recommendedName>
        <fullName evidence="10">SRCR domain-containing protein</fullName>
    </recommendedName>
</protein>
<keyword evidence="8" id="KW-0325">Glycoprotein</keyword>
<keyword evidence="6" id="KW-0472">Membrane</keyword>
<dbReference type="PANTHER" id="PTHR48071:SF18">
    <property type="entry name" value="DELETED IN MALIGNANT BRAIN TUMORS 1 PROTEIN-RELATED"/>
    <property type="match status" value="1"/>
</dbReference>
<keyword evidence="3" id="KW-0732">Signal</keyword>
<dbReference type="FunFam" id="3.10.250.10:FF:000016">
    <property type="entry name" value="Scavenger receptor cysteine-rich protein type 12"/>
    <property type="match status" value="1"/>
</dbReference>
<dbReference type="PROSITE" id="PS50287">
    <property type="entry name" value="SRCR_2"/>
    <property type="match status" value="1"/>
</dbReference>
<dbReference type="AlphaFoldDB" id="A0A2G8KG90"/>
<evidence type="ECO:0000256" key="3">
    <source>
        <dbReference type="ARBA" id="ARBA00022729"/>
    </source>
</evidence>
<sequence length="372" mass="41795">MSHVLPPTPTPPHPLTTLALTYREEKTEGYGKEDKDELGRASFWINQTALNFPSNIIRLELELNEVGCVKIDGVQIKGFYGAPPSIRLANGPTMYEGRLEILHDQEWGSICDEEFTETEAVVACRELGFDFESIVDSSDEYGWTDDLPIHVIGIDCTGRDKLRECVNFETTTKGKLCYHVEDVGLQCSMRVTDSGVQPCRLVSGLFPPDDCDCNKYDIPDITCLDLLCDDYTETYGFYWNTSTAHIQLSSDQLGQPTVTYEPIEHTETDTNVMNTLPVPDEGEMTSLDEKEMTSQDKQTIATLDGLDITSPDVLYMTSRTGQDMTTEDKQRKTPPVKITKSAQLMNTVLQHHQFDATSTYGELLRFMDEFGS</sequence>
<dbReference type="InterPro" id="IPR001190">
    <property type="entry name" value="SRCR"/>
</dbReference>
<dbReference type="InterPro" id="IPR036772">
    <property type="entry name" value="SRCR-like_dom_sf"/>
</dbReference>
<proteinExistence type="predicted"/>
<evidence type="ECO:0000256" key="9">
    <source>
        <dbReference type="PROSITE-ProRule" id="PRU00196"/>
    </source>
</evidence>
<keyword evidence="2" id="KW-0812">Transmembrane</keyword>
<evidence type="ECO:0000256" key="7">
    <source>
        <dbReference type="ARBA" id="ARBA00023157"/>
    </source>
</evidence>
<evidence type="ECO:0000313" key="12">
    <source>
        <dbReference type="Proteomes" id="UP000230750"/>
    </source>
</evidence>
<evidence type="ECO:0000256" key="4">
    <source>
        <dbReference type="ARBA" id="ARBA00022737"/>
    </source>
</evidence>
<dbReference type="Pfam" id="PF00530">
    <property type="entry name" value="SRCR"/>
    <property type="match status" value="1"/>
</dbReference>
<comment type="caution">
    <text evidence="11">The sequence shown here is derived from an EMBL/GenBank/DDBJ whole genome shotgun (WGS) entry which is preliminary data.</text>
</comment>
<dbReference type="OrthoDB" id="536948at2759"/>
<dbReference type="SMART" id="SM00202">
    <property type="entry name" value="SR"/>
    <property type="match status" value="1"/>
</dbReference>
<dbReference type="Gene3D" id="3.10.250.10">
    <property type="entry name" value="SRCR-like domain"/>
    <property type="match status" value="1"/>
</dbReference>
<keyword evidence="4" id="KW-0677">Repeat</keyword>
<evidence type="ECO:0000313" key="11">
    <source>
        <dbReference type="EMBL" id="PIK47012.1"/>
    </source>
</evidence>
<dbReference type="GO" id="GO:0016020">
    <property type="term" value="C:membrane"/>
    <property type="evidence" value="ECO:0007669"/>
    <property type="project" value="UniProtKB-SubCell"/>
</dbReference>
<dbReference type="STRING" id="307972.A0A2G8KG90"/>
<keyword evidence="5" id="KW-1133">Transmembrane helix</keyword>
<name>A0A2G8KG90_STIJA</name>
<dbReference type="PROSITE" id="PS00420">
    <property type="entry name" value="SRCR_1"/>
    <property type="match status" value="1"/>
</dbReference>
<accession>A0A2G8KG90</accession>
<evidence type="ECO:0000256" key="8">
    <source>
        <dbReference type="ARBA" id="ARBA00023180"/>
    </source>
</evidence>
<dbReference type="Proteomes" id="UP000230750">
    <property type="component" value="Unassembled WGS sequence"/>
</dbReference>
<keyword evidence="12" id="KW-1185">Reference proteome</keyword>
<dbReference type="SUPFAM" id="SSF56487">
    <property type="entry name" value="SRCR-like"/>
    <property type="match status" value="1"/>
</dbReference>
<evidence type="ECO:0000256" key="2">
    <source>
        <dbReference type="ARBA" id="ARBA00022692"/>
    </source>
</evidence>